<dbReference type="Proteomes" id="UP000831701">
    <property type="component" value="Chromosome 8"/>
</dbReference>
<protein>
    <submittedName>
        <fullName evidence="1">Uncharacterized protein</fullName>
    </submittedName>
</protein>
<gene>
    <name evidence="1" type="ORF">L3Q82_007832</name>
</gene>
<dbReference type="EMBL" id="CM041538">
    <property type="protein sequence ID" value="KAI3368341.1"/>
    <property type="molecule type" value="Genomic_DNA"/>
</dbReference>
<proteinExistence type="predicted"/>
<evidence type="ECO:0000313" key="1">
    <source>
        <dbReference type="EMBL" id="KAI3368341.1"/>
    </source>
</evidence>
<reference evidence="1" key="1">
    <citation type="submission" date="2022-04" db="EMBL/GenBank/DDBJ databases">
        <title>Jade perch genome.</title>
        <authorList>
            <person name="Chao B."/>
        </authorList>
    </citation>
    <scope>NUCLEOTIDE SEQUENCE</scope>
    <source>
        <strain evidence="1">CB-2022</strain>
    </source>
</reference>
<sequence>MNVSFLNELNDFYARFDKDNKDMTIKPKPSDYHQTLTLSPTDVQNALSQINARKAAGPDGIPGRVLRACAEQLAGVFTDIFNLSLAQTAVPACFKTTSIVPVPKHSSPTCLNDYRPVALTPIVMKCFERLVSGTPQDMPAPHTGPTPICLPKQ</sequence>
<keyword evidence="2" id="KW-1185">Reference proteome</keyword>
<organism evidence="1 2">
    <name type="scientific">Scortum barcoo</name>
    <name type="common">barcoo grunter</name>
    <dbReference type="NCBI Taxonomy" id="214431"/>
    <lineage>
        <taxon>Eukaryota</taxon>
        <taxon>Metazoa</taxon>
        <taxon>Chordata</taxon>
        <taxon>Craniata</taxon>
        <taxon>Vertebrata</taxon>
        <taxon>Euteleostomi</taxon>
        <taxon>Actinopterygii</taxon>
        <taxon>Neopterygii</taxon>
        <taxon>Teleostei</taxon>
        <taxon>Neoteleostei</taxon>
        <taxon>Acanthomorphata</taxon>
        <taxon>Eupercaria</taxon>
        <taxon>Centrarchiformes</taxon>
        <taxon>Terapontoidei</taxon>
        <taxon>Terapontidae</taxon>
        <taxon>Scortum</taxon>
    </lineage>
</organism>
<comment type="caution">
    <text evidence="1">The sequence shown here is derived from an EMBL/GenBank/DDBJ whole genome shotgun (WGS) entry which is preliminary data.</text>
</comment>
<name>A0ACB8WKS4_9TELE</name>
<evidence type="ECO:0000313" key="2">
    <source>
        <dbReference type="Proteomes" id="UP000831701"/>
    </source>
</evidence>
<accession>A0ACB8WKS4</accession>